<evidence type="ECO:0000313" key="2">
    <source>
        <dbReference type="EMBL" id="KRU13763.1"/>
    </source>
</evidence>
<evidence type="ECO:0000313" key="1">
    <source>
        <dbReference type="EMBL" id="AJA50224.1"/>
    </source>
</evidence>
<reference evidence="2" key="2">
    <citation type="submission" date="2015-10" db="EMBL/GenBank/DDBJ databases">
        <title>Improved Draft Genome Sequence of Clostridium pasteurianum Strain ATCC 6013 (DSM 525) Using a Hybrid Next-Generation Sequencing Approach.</title>
        <authorList>
            <person name="Pyne M.E."/>
            <person name="Utturkar S.M."/>
            <person name="Brown S.D."/>
            <person name="Moo-Young M."/>
            <person name="Chung D.A."/>
            <person name="Chou P.C."/>
        </authorList>
    </citation>
    <scope>NUCLEOTIDE SEQUENCE</scope>
    <source>
        <strain evidence="2">ATCC 6013</strain>
    </source>
</reference>
<dbReference type="GeneID" id="93072394"/>
<organism evidence="1 4">
    <name type="scientific">Clostridium pasteurianum DSM 525 = ATCC 6013</name>
    <dbReference type="NCBI Taxonomy" id="1262449"/>
    <lineage>
        <taxon>Bacteria</taxon>
        <taxon>Bacillati</taxon>
        <taxon>Bacillota</taxon>
        <taxon>Clostridia</taxon>
        <taxon>Eubacteriales</taxon>
        <taxon>Clostridiaceae</taxon>
        <taxon>Clostridium</taxon>
    </lineage>
</organism>
<dbReference type="EMBL" id="JPGY02000001">
    <property type="protein sequence ID" value="KRU13763.1"/>
    <property type="molecule type" value="Genomic_DNA"/>
</dbReference>
<dbReference type="Proteomes" id="UP000030905">
    <property type="component" value="Chromosome"/>
</dbReference>
<dbReference type="PATRIC" id="fig|1262449.3.peg.25"/>
<evidence type="ECO:0000313" key="3">
    <source>
        <dbReference type="Proteomes" id="UP000028042"/>
    </source>
</evidence>
<dbReference type="eggNOG" id="ENOG5033W7R">
    <property type="taxonomic scope" value="Bacteria"/>
</dbReference>
<proteinExistence type="predicted"/>
<protein>
    <recommendedName>
        <fullName evidence="5">DUF1292 domain-containing protein</fullName>
    </recommendedName>
</protein>
<dbReference type="KEGG" id="cpat:CLPA_c01360"/>
<reference evidence="1 4" key="1">
    <citation type="journal article" date="2015" name="Genome Announc.">
        <title>Complete Genome Sequence of the Nitrogen-Fixing and Solvent-Producing Clostridium pasteurianum DSM 525.</title>
        <authorList>
            <person name="Poehlein A."/>
            <person name="Grosse-Honebrink A."/>
            <person name="Zhang Y."/>
            <person name="Minton N.P."/>
            <person name="Daniel R."/>
        </authorList>
    </citation>
    <scope>NUCLEOTIDE SEQUENCE [LARGE SCALE GENOMIC DNA]</scope>
    <source>
        <strain evidence="1">DSM 525</strain>
        <strain evidence="4">DSM 525 / ATCC 6013</strain>
    </source>
</reference>
<dbReference type="EMBL" id="CP009268">
    <property type="protein sequence ID" value="AJA50224.1"/>
    <property type="molecule type" value="Genomic_DNA"/>
</dbReference>
<evidence type="ECO:0008006" key="5">
    <source>
        <dbReference type="Google" id="ProtNLM"/>
    </source>
</evidence>
<dbReference type="RefSeq" id="WP_003440347.1">
    <property type="nucleotide sequence ID" value="NZ_ANZB01000001.1"/>
</dbReference>
<evidence type="ECO:0000313" key="4">
    <source>
        <dbReference type="Proteomes" id="UP000030905"/>
    </source>
</evidence>
<name>A0A0H3IXP1_CLOPA</name>
<gene>
    <name evidence="1" type="ORF">CLPA_c01360</name>
    <name evidence="2" type="ORF">CP6013_03011</name>
</gene>
<accession>A0A0H3IXP1</accession>
<sequence>MNKTEEFISEEKRHYGKIYSDIAFAISEIKDFLDENILKNRKYYSRQPVLDKYMDLLDSTNQETKNRGFFKGLIDGDKYVNLLKTFKSDHYQELDQLKKCHQCKCLKCTAVCKFDSCDGCKAGRHVAYCDHERTNVAFFDNSQNSMLNLTNNNTGKDDRYTVLAIVQDSLEDKRYILIENMQNKERFILYYYPKLPEDDYGEITDEEDFNFAASAYENVERD</sequence>
<reference evidence="2 3" key="3">
    <citation type="journal article" name="Genome Announc.">
        <title>Improved Draft Genome Sequence of Clostridium pasteurianum Strain ATCC 6013 (DSM 525) Using a Hybrid Next-Generation Sequencing Approach.</title>
        <authorList>
            <person name="Pyne M.E."/>
            <person name="Utturkar S."/>
            <person name="Brown S.D."/>
            <person name="Moo-Young M."/>
            <person name="Chung D.A."/>
            <person name="Chou C.P."/>
        </authorList>
    </citation>
    <scope>NUCLEOTIDE SEQUENCE [LARGE SCALE GENOMIC DNA]</scope>
    <source>
        <strain evidence="2 3">ATCC 6013</strain>
    </source>
</reference>
<dbReference type="Proteomes" id="UP000028042">
    <property type="component" value="Unassembled WGS sequence"/>
</dbReference>
<keyword evidence="4" id="KW-1185">Reference proteome</keyword>
<dbReference type="KEGG" id="cpae:CPAST_c01360"/>
<dbReference type="AlphaFoldDB" id="A0A0H3IXP1"/>